<reference evidence="2" key="1">
    <citation type="submission" date="2020-05" db="EMBL/GenBank/DDBJ databases">
        <title>WGS assembly of Panicum virgatum.</title>
        <authorList>
            <person name="Lovell J.T."/>
            <person name="Jenkins J."/>
            <person name="Shu S."/>
            <person name="Juenger T.E."/>
            <person name="Schmutz J."/>
        </authorList>
    </citation>
    <scope>NUCLEOTIDE SEQUENCE</scope>
    <source>
        <strain evidence="2">AP13</strain>
    </source>
</reference>
<evidence type="ECO:0000256" key="1">
    <source>
        <dbReference type="SAM" id="Phobius"/>
    </source>
</evidence>
<feature type="transmembrane region" description="Helical" evidence="1">
    <location>
        <begin position="340"/>
        <end position="366"/>
    </location>
</feature>
<evidence type="ECO:0000313" key="3">
    <source>
        <dbReference type="Proteomes" id="UP000823388"/>
    </source>
</evidence>
<name>A0A8T0V1M3_PANVG</name>
<dbReference type="AlphaFoldDB" id="A0A8T0V1M3"/>
<dbReference type="Proteomes" id="UP000823388">
    <property type="component" value="Chromosome 3K"/>
</dbReference>
<comment type="caution">
    <text evidence="2">The sequence shown here is derived from an EMBL/GenBank/DDBJ whole genome shotgun (WGS) entry which is preliminary data.</text>
</comment>
<protein>
    <submittedName>
        <fullName evidence="2">Uncharacterized protein</fullName>
    </submittedName>
</protein>
<keyword evidence="3" id="KW-1185">Reference proteome</keyword>
<keyword evidence="1" id="KW-1133">Transmembrane helix</keyword>
<accession>A0A8T0V1M3</accession>
<proteinExistence type="predicted"/>
<dbReference type="PANTHER" id="PTHR34835:SF77">
    <property type="entry name" value="OS08G0365200 PROTEIN"/>
    <property type="match status" value="1"/>
</dbReference>
<organism evidence="2 3">
    <name type="scientific">Panicum virgatum</name>
    <name type="common">Blackwell switchgrass</name>
    <dbReference type="NCBI Taxonomy" id="38727"/>
    <lineage>
        <taxon>Eukaryota</taxon>
        <taxon>Viridiplantae</taxon>
        <taxon>Streptophyta</taxon>
        <taxon>Embryophyta</taxon>
        <taxon>Tracheophyta</taxon>
        <taxon>Spermatophyta</taxon>
        <taxon>Magnoliopsida</taxon>
        <taxon>Liliopsida</taxon>
        <taxon>Poales</taxon>
        <taxon>Poaceae</taxon>
        <taxon>PACMAD clade</taxon>
        <taxon>Panicoideae</taxon>
        <taxon>Panicodae</taxon>
        <taxon>Paniceae</taxon>
        <taxon>Panicinae</taxon>
        <taxon>Panicum</taxon>
        <taxon>Panicum sect. Hiantes</taxon>
    </lineage>
</organism>
<evidence type="ECO:0000313" key="2">
    <source>
        <dbReference type="EMBL" id="KAG2629030.1"/>
    </source>
</evidence>
<dbReference type="EMBL" id="CM029041">
    <property type="protein sequence ID" value="KAG2629030.1"/>
    <property type="molecule type" value="Genomic_DNA"/>
</dbReference>
<dbReference type="PANTHER" id="PTHR34835">
    <property type="entry name" value="OS07G0283600 PROTEIN-RELATED"/>
    <property type="match status" value="1"/>
</dbReference>
<gene>
    <name evidence="2" type="ORF">PVAP13_3KG315806</name>
</gene>
<keyword evidence="1" id="KW-0812">Transmembrane</keyword>
<keyword evidence="1" id="KW-0472">Membrane</keyword>
<sequence length="368" mass="41182">MVGTVLGIPSGNEPIQFSDEEDDEVVAVYDDYLNGKDKPAISRAIQICLAEHNKDAFIRSFMLVALGTVICPGSQNSVDLKYLQFLMRSEEIMNYDWTSHVLQCSLSEVRKFQSVINSRDVGIRNRSFFYCHCLPMFAVMYIDFLDLHQNYENGYYLVYGVPRFCHVRTEDFKFITEVDVDITSRARYLSYGALPFRDMSLTPYHESGVGPAVHAQPDDAQAGEHVNPAGHHAADVPPAPAGVHGSVPEAGSSSGHNAANIKIIVDRHCQLLVDELALQQLSGPPSGGVASLFSNRLSLLATEIFSFATSGHQNSEGSGHNSEYHDWESPVVMLLMYIKFLYLTLFIILNLFIFFLLMFVLMISFFRQ</sequence>